<reference evidence="2" key="1">
    <citation type="journal article" date="2013" name="Genome Biol.">
        <title>Draft genome of the mountain pine beetle, Dendroctonus ponderosae Hopkins, a major forest pest.</title>
        <authorList>
            <person name="Keeling C.I."/>
            <person name="Yuen M.M."/>
            <person name="Liao N.Y."/>
            <person name="Docking T.R."/>
            <person name="Chan S.K."/>
            <person name="Taylor G.A."/>
            <person name="Palmquist D.L."/>
            <person name="Jackman S.D."/>
            <person name="Nguyen A."/>
            <person name="Li M."/>
            <person name="Henderson H."/>
            <person name="Janes J.K."/>
            <person name="Zhao Y."/>
            <person name="Pandoh P."/>
            <person name="Moore R."/>
            <person name="Sperling F.A."/>
            <person name="Huber D.P."/>
            <person name="Birol I."/>
            <person name="Jones S.J."/>
            <person name="Bohlmann J."/>
        </authorList>
    </citation>
    <scope>NUCLEOTIDE SEQUENCE</scope>
</reference>
<evidence type="ECO:0008006" key="3">
    <source>
        <dbReference type="Google" id="ProtNLM"/>
    </source>
</evidence>
<evidence type="ECO:0000313" key="2">
    <source>
        <dbReference type="Proteomes" id="UP000019118"/>
    </source>
</evidence>
<dbReference type="KEGG" id="dpa:109536378"/>
<protein>
    <recommendedName>
        <fullName evidence="3">FAST kinase leucine-rich domain-containing protein</fullName>
    </recommendedName>
</protein>
<proteinExistence type="predicted"/>
<name>A0AAR5PAM1_DENPD</name>
<dbReference type="Proteomes" id="UP000019118">
    <property type="component" value="Unassembled WGS sequence"/>
</dbReference>
<accession>A0AAR5PAM1</accession>
<sequence length="555" mass="63773">MYTVLRQFTKYPNKWKFLYDMRQFARVSPFKEDTLTGRFMLFLDNYRIPANANHADLLSAVRRCPEDIKAFDAPQIVALLRALSDRELSSDKQELVELVDLECCDRVNQFSIEQTCDLLCAFTDVIGHRVVECRCFEPALQSLLQQKSALDHKQLVHLIFFVGLLKKCDHAQNIIRQCVKSLDKSGIESLTKEELCIICNATFKTSTKIKHPALLAKVKEFIQDNLDLLKDPAVFVTLIKSIRHNRYQDEDILNTITCTMFFNKTLGHYSFGALCHILALYADYLYYDEALLDALVSRGVGLLKSCPFQSKRAHVADQPREKDIKRFLWALSNLNYRLSREDIEEVVLPAIDVRKQAGGFGNPGDLVQIALYLWMMHYQARNLILTCVNEKSVQAIRGPKLPSQDSLNLLLTCIYYENPELFKELNICLEKPQPYNFSFQLNKRPALRQIVDSLKRAPLRNNIDRYETACQVPFINIIGVVGLQKRLYKTVNVEVLDGFTCLKNTNNSPTGFMQLKLRLLEKRDEGLIVMEQNEVAECAASELEHILRDEIALVC</sequence>
<keyword evidence="2" id="KW-1185">Reference proteome</keyword>
<dbReference type="AlphaFoldDB" id="A0AAR5PAM1"/>
<evidence type="ECO:0000313" key="1">
    <source>
        <dbReference type="EnsemblMetazoa" id="XP_019758125.1"/>
    </source>
</evidence>
<organism evidence="1 2">
    <name type="scientific">Dendroctonus ponderosae</name>
    <name type="common">Mountain pine beetle</name>
    <dbReference type="NCBI Taxonomy" id="77166"/>
    <lineage>
        <taxon>Eukaryota</taxon>
        <taxon>Metazoa</taxon>
        <taxon>Ecdysozoa</taxon>
        <taxon>Arthropoda</taxon>
        <taxon>Hexapoda</taxon>
        <taxon>Insecta</taxon>
        <taxon>Pterygota</taxon>
        <taxon>Neoptera</taxon>
        <taxon>Endopterygota</taxon>
        <taxon>Coleoptera</taxon>
        <taxon>Polyphaga</taxon>
        <taxon>Cucujiformia</taxon>
        <taxon>Curculionidae</taxon>
        <taxon>Scolytinae</taxon>
        <taxon>Dendroctonus</taxon>
    </lineage>
</organism>
<reference evidence="1" key="2">
    <citation type="submission" date="2024-08" db="UniProtKB">
        <authorList>
            <consortium name="EnsemblMetazoa"/>
        </authorList>
    </citation>
    <scope>IDENTIFICATION</scope>
</reference>
<dbReference type="GeneID" id="109536378"/>
<dbReference type="EnsemblMetazoa" id="XM_019902566.1">
    <property type="protein sequence ID" value="XP_019758125.1"/>
    <property type="gene ID" value="LOC109536378"/>
</dbReference>